<dbReference type="Proteomes" id="UP001209570">
    <property type="component" value="Unassembled WGS sequence"/>
</dbReference>
<keyword evidence="2" id="KW-1185">Reference proteome</keyword>
<reference evidence="1" key="1">
    <citation type="submission" date="2021-12" db="EMBL/GenBank/DDBJ databases">
        <title>Prjna785345.</title>
        <authorList>
            <person name="Rujirawat T."/>
            <person name="Krajaejun T."/>
        </authorList>
    </citation>
    <scope>NUCLEOTIDE SEQUENCE</scope>
    <source>
        <strain evidence="1">Pi057C3</strain>
    </source>
</reference>
<proteinExistence type="predicted"/>
<evidence type="ECO:0000313" key="2">
    <source>
        <dbReference type="Proteomes" id="UP001209570"/>
    </source>
</evidence>
<gene>
    <name evidence="1" type="ORF">P43SY_007343</name>
</gene>
<name>A0AAD5LLR3_PYTIN</name>
<dbReference type="Gene3D" id="3.80.10.10">
    <property type="entry name" value="Ribonuclease Inhibitor"/>
    <property type="match status" value="1"/>
</dbReference>
<organism evidence="1 2">
    <name type="scientific">Pythium insidiosum</name>
    <name type="common">Pythiosis disease agent</name>
    <dbReference type="NCBI Taxonomy" id="114742"/>
    <lineage>
        <taxon>Eukaryota</taxon>
        <taxon>Sar</taxon>
        <taxon>Stramenopiles</taxon>
        <taxon>Oomycota</taxon>
        <taxon>Peronosporomycetes</taxon>
        <taxon>Pythiales</taxon>
        <taxon>Pythiaceae</taxon>
        <taxon>Pythium</taxon>
    </lineage>
</organism>
<dbReference type="InterPro" id="IPR032675">
    <property type="entry name" value="LRR_dom_sf"/>
</dbReference>
<dbReference type="EMBL" id="JAKCXM010000041">
    <property type="protein sequence ID" value="KAJ0405702.1"/>
    <property type="molecule type" value="Genomic_DNA"/>
</dbReference>
<evidence type="ECO:0000313" key="1">
    <source>
        <dbReference type="EMBL" id="KAJ0405702.1"/>
    </source>
</evidence>
<dbReference type="AlphaFoldDB" id="A0AAD5LLR3"/>
<sequence length="730" mass="80493">MTSASLLAPWRSVVWQRQQCRLPRRKGFKFDKAQRVLWICWEFGDDATRADRVRAAEYVELLDLLLRVDRAAGLQELAVLLGDTGKLFLRRAIDCEEEAEELPFTIGVWLPVRRRRVTEALGDSWLLPSAWNPATRQPFAAARQQLLSAFVERFGVALDRAAHRIPLRVVTTSCTDPAEEERDDLLADDPQADDEITLLKVLQNVALASAAAPTTLLASPVFQPRDVSASFYSTRTTTVYLVRLAALLECGVALSDAVLSWLVPREGDAQAQRLALCRLLLPSRRESTAQTKHVHVNTRMELAGIRAISSALVDARTVRCVSCYFALDYELAVMGIDMPNELGRRLSWQWLAWALFSSDSSHAIEQISLDLTLVDGQDVEAMRHVLSSPHPLAVLTGRPPPSGSSSTAPAKVRLAVGTEITLLPSDRETAPTVIQCDDAGVEYRVLAEHNESSRLELLVPGWGIGSVAKRAATPVGVDGCKQARGRRSLKQLKIASITENPAVVLPLLELIGPQLTELHLDESDETLSAECLASLLRLCPSLTSLRVGSVTLATLQPLTEHFARTACGIKSLKFRCVRVVDMASVHRFLDALRGSQAPEKAAHALADKLEHLSLHIVEQTIADAERGPILQTCADALRSNRRLARCVVYIRSRSRFESFLPAFQALDREVLPVRRAPLPLRCKAAFLSVVQPPISAVASAVQRLDSHLLTQIFRFAGSCVERHCELILET</sequence>
<comment type="caution">
    <text evidence="1">The sequence shown here is derived from an EMBL/GenBank/DDBJ whole genome shotgun (WGS) entry which is preliminary data.</text>
</comment>
<protein>
    <submittedName>
        <fullName evidence="1">Uncharacterized protein</fullName>
    </submittedName>
</protein>
<accession>A0AAD5LLR3</accession>